<comment type="caution">
    <text evidence="2">The sequence shown here is derived from an EMBL/GenBank/DDBJ whole genome shotgun (WGS) entry which is preliminary data.</text>
</comment>
<accession>A0A1R2BKR8</accession>
<protein>
    <submittedName>
        <fullName evidence="2">Uncharacterized protein</fullName>
    </submittedName>
</protein>
<evidence type="ECO:0000313" key="3">
    <source>
        <dbReference type="Proteomes" id="UP000187209"/>
    </source>
</evidence>
<evidence type="ECO:0000256" key="1">
    <source>
        <dbReference type="SAM" id="Coils"/>
    </source>
</evidence>
<gene>
    <name evidence="2" type="ORF">SteCoe_23110</name>
</gene>
<reference evidence="2 3" key="1">
    <citation type="submission" date="2016-11" db="EMBL/GenBank/DDBJ databases">
        <title>The macronuclear genome of Stentor coeruleus: a giant cell with tiny introns.</title>
        <authorList>
            <person name="Slabodnick M."/>
            <person name="Ruby J.G."/>
            <person name="Reiff S.B."/>
            <person name="Swart E.C."/>
            <person name="Gosai S."/>
            <person name="Prabakaran S."/>
            <person name="Witkowska E."/>
            <person name="Larue G.E."/>
            <person name="Fisher S."/>
            <person name="Freeman R.M."/>
            <person name="Gunawardena J."/>
            <person name="Chu W."/>
            <person name="Stover N.A."/>
            <person name="Gregory B.D."/>
            <person name="Nowacki M."/>
            <person name="Derisi J."/>
            <person name="Roy S.W."/>
            <person name="Marshall W.F."/>
            <person name="Sood P."/>
        </authorList>
    </citation>
    <scope>NUCLEOTIDE SEQUENCE [LARGE SCALE GENOMIC DNA]</scope>
    <source>
        <strain evidence="2">WM001</strain>
    </source>
</reference>
<proteinExistence type="predicted"/>
<name>A0A1R2BKR8_9CILI</name>
<dbReference type="Proteomes" id="UP000187209">
    <property type="component" value="Unassembled WGS sequence"/>
</dbReference>
<dbReference type="AlphaFoldDB" id="A0A1R2BKR8"/>
<keyword evidence="1" id="KW-0175">Coiled coil</keyword>
<feature type="coiled-coil region" evidence="1">
    <location>
        <begin position="260"/>
        <end position="341"/>
    </location>
</feature>
<organism evidence="2 3">
    <name type="scientific">Stentor coeruleus</name>
    <dbReference type="NCBI Taxonomy" id="5963"/>
    <lineage>
        <taxon>Eukaryota</taxon>
        <taxon>Sar</taxon>
        <taxon>Alveolata</taxon>
        <taxon>Ciliophora</taxon>
        <taxon>Postciliodesmatophora</taxon>
        <taxon>Heterotrichea</taxon>
        <taxon>Heterotrichida</taxon>
        <taxon>Stentoridae</taxon>
        <taxon>Stentor</taxon>
    </lineage>
</organism>
<keyword evidence="3" id="KW-1185">Reference proteome</keyword>
<evidence type="ECO:0000313" key="2">
    <source>
        <dbReference type="EMBL" id="OMJ77321.1"/>
    </source>
</evidence>
<sequence length="688" mass="78673">MELPHEAKTLVRISEIKGLDSKEVTFVYKISPEPVICQINEAKEIIGSVVELNVVVNEQVVVSAIVDIGEDKDTWVDLSDTVSVKLYVHNVHSSTHLNMKPLIQGLIPAAQSSCDYIKRLQEIEEDEREITSLLAQSRHKAPVAYKEYLDSSPRSTAKRSPLKKKTLDTDNFADFEPDYKYQSFYNVGLENISSSEVNLLETAVVGMMSKLRSLRYDVEEYEIHDEIIMEFESPMKNLKDSVEESKTQIAGEDTNKDNKIKEINSDIKLAEKDLETVTRKNESLQKELEALKKQLAEQRALNEKEKVAEGLSETQVLRNELAKVTQDIQSLEGEYAQITEEFVRKFPEQELAIAVNEKLLRSSELHRITTTRDASLQEGMQLLTELISLEGELQVQQDRELQDEKYKEEQAAYSRTSKHINLQLQEIKNNTDENLKISERNTQEILHNTKPLQDLINLNEQILEEKKKTFEDINSQLEYIQKNNSQLELILDKEKQIISEHTEVQKEYISSSLANKASLVELENISNDLLKVAENSITAGRLLRRAEDMAEEQELQQVSMHKLIAMIKATKPAYIAVQNDMTDMALAKYLNARHKTLDVNFKRTDKEKYAFGSLKVEIKQEDEILVVVEGRKLKIEEFLEAYTSVEKEKTIKRSGSKTIEKKIEGKPPAKVPLKVATLPLAQSNRKAK</sequence>
<dbReference type="EMBL" id="MPUH01000581">
    <property type="protein sequence ID" value="OMJ77321.1"/>
    <property type="molecule type" value="Genomic_DNA"/>
</dbReference>